<dbReference type="PANTHER" id="PTHR20990:SF1">
    <property type="entry name" value="PEROXISOMAL MEMBRANE PROTEIN 11C"/>
    <property type="match status" value="1"/>
</dbReference>
<evidence type="ECO:0000256" key="3">
    <source>
        <dbReference type="ARBA" id="ARBA00046271"/>
    </source>
</evidence>
<dbReference type="FunCoup" id="A0A7R8UA16">
    <property type="interactions" value="281"/>
</dbReference>
<protein>
    <recommendedName>
        <fullName evidence="6">Peroxisomal membrane protein 11C</fullName>
    </recommendedName>
</protein>
<dbReference type="GO" id="GO:0016559">
    <property type="term" value="P:peroxisome fission"/>
    <property type="evidence" value="ECO:0007669"/>
    <property type="project" value="InterPro"/>
</dbReference>
<name>A0A7R8UA16_HERIL</name>
<dbReference type="InterPro" id="IPR026510">
    <property type="entry name" value="PEX11C_met"/>
</dbReference>
<dbReference type="EMBL" id="LR899009">
    <property type="protein sequence ID" value="CAD7076945.1"/>
    <property type="molecule type" value="Genomic_DNA"/>
</dbReference>
<proteinExistence type="predicted"/>
<keyword evidence="1" id="KW-0472">Membrane</keyword>
<dbReference type="Pfam" id="PF05648">
    <property type="entry name" value="PEX11"/>
    <property type="match status" value="1"/>
</dbReference>
<gene>
    <name evidence="4" type="ORF">HERILL_LOCUS327</name>
</gene>
<reference evidence="4 5" key="1">
    <citation type="submission" date="2020-11" db="EMBL/GenBank/DDBJ databases">
        <authorList>
            <person name="Wallbank WR R."/>
            <person name="Pardo Diaz C."/>
            <person name="Kozak K."/>
            <person name="Martin S."/>
            <person name="Jiggins C."/>
            <person name="Moest M."/>
            <person name="Warren A I."/>
            <person name="Generalovic N T."/>
            <person name="Byers J.R.P. K."/>
            <person name="Montejo-Kovacevich G."/>
            <person name="Yen C E."/>
        </authorList>
    </citation>
    <scope>NUCLEOTIDE SEQUENCE [LARGE SCALE GENOMIC DNA]</scope>
</reference>
<comment type="subcellular location">
    <subcellularLocation>
        <location evidence="3">Peroxisome membrane</location>
    </subcellularLocation>
</comment>
<keyword evidence="5" id="KW-1185">Reference proteome</keyword>
<dbReference type="Proteomes" id="UP000594454">
    <property type="component" value="Chromosome 1"/>
</dbReference>
<keyword evidence="2" id="KW-0576">Peroxisome</keyword>
<dbReference type="InParanoid" id="A0A7R8UA16"/>
<accession>A0A7R8UA16</accession>
<evidence type="ECO:0000256" key="1">
    <source>
        <dbReference type="ARBA" id="ARBA00023136"/>
    </source>
</evidence>
<evidence type="ECO:0008006" key="6">
    <source>
        <dbReference type="Google" id="ProtNLM"/>
    </source>
</evidence>
<dbReference type="InterPro" id="IPR008733">
    <property type="entry name" value="PEX11"/>
</dbReference>
<evidence type="ECO:0000256" key="2">
    <source>
        <dbReference type="ARBA" id="ARBA00023140"/>
    </source>
</evidence>
<organism evidence="4 5">
    <name type="scientific">Hermetia illucens</name>
    <name type="common">Black soldier fly</name>
    <dbReference type="NCBI Taxonomy" id="343691"/>
    <lineage>
        <taxon>Eukaryota</taxon>
        <taxon>Metazoa</taxon>
        <taxon>Ecdysozoa</taxon>
        <taxon>Arthropoda</taxon>
        <taxon>Hexapoda</taxon>
        <taxon>Insecta</taxon>
        <taxon>Pterygota</taxon>
        <taxon>Neoptera</taxon>
        <taxon>Endopterygota</taxon>
        <taxon>Diptera</taxon>
        <taxon>Brachycera</taxon>
        <taxon>Stratiomyomorpha</taxon>
        <taxon>Stratiomyidae</taxon>
        <taxon>Hermetiinae</taxon>
        <taxon>Hermetia</taxon>
    </lineage>
</organism>
<dbReference type="GO" id="GO:0005778">
    <property type="term" value="C:peroxisomal membrane"/>
    <property type="evidence" value="ECO:0007669"/>
    <property type="project" value="UniProtKB-SubCell"/>
</dbReference>
<dbReference type="PANTHER" id="PTHR20990">
    <property type="entry name" value="PEROXISOMAL BIOGENESIS FACTOR 11"/>
    <property type="match status" value="1"/>
</dbReference>
<dbReference type="OrthoDB" id="10005898at2759"/>
<evidence type="ECO:0000313" key="5">
    <source>
        <dbReference type="Proteomes" id="UP000594454"/>
    </source>
</evidence>
<dbReference type="AlphaFoldDB" id="A0A7R8UA16"/>
<sequence length="232" mass="26388">MSKPLNTLCDMLETYGGRDKVMKALCYSAKLVAGLQAKKNPELAKKFGTFSSKISGARATLRLVDDFPMLQYSLEYGLGKSEPDRTMSILGVLANIVDHIYYPVEKICWLAEHNLINVQDPDKWDVINSVFWVMSIYLNLMRTLRNFAMMQEHKTCLNSASNSKENIEKILARQRMEIITIVRLTLDFTHAVSTLPKGWLWGGRLETWHVGLIGTTSAAIGIYQFIKKRSKH</sequence>
<evidence type="ECO:0000313" key="4">
    <source>
        <dbReference type="EMBL" id="CAD7076945.1"/>
    </source>
</evidence>